<evidence type="ECO:0000313" key="3">
    <source>
        <dbReference type="Proteomes" id="UP000472273"/>
    </source>
</evidence>
<dbReference type="Proteomes" id="UP000472273">
    <property type="component" value="Unplaced"/>
</dbReference>
<evidence type="ECO:0000256" key="1">
    <source>
        <dbReference type="SAM" id="MobiDB-lite"/>
    </source>
</evidence>
<keyword evidence="3" id="KW-1185">Reference proteome</keyword>
<reference evidence="2" key="2">
    <citation type="submission" date="2025-09" db="UniProtKB">
        <authorList>
            <consortium name="Ensembl"/>
        </authorList>
    </citation>
    <scope>IDENTIFICATION</scope>
</reference>
<accession>A0A670ZIZ6</accession>
<reference evidence="2" key="1">
    <citation type="submission" date="2025-08" db="UniProtKB">
        <authorList>
            <consortium name="Ensembl"/>
        </authorList>
    </citation>
    <scope>IDENTIFICATION</scope>
</reference>
<feature type="region of interest" description="Disordered" evidence="1">
    <location>
        <begin position="29"/>
        <end position="51"/>
    </location>
</feature>
<dbReference type="AlphaFoldDB" id="A0A670ZIZ6"/>
<organism evidence="2 3">
    <name type="scientific">Pseudonaja textilis</name>
    <name type="common">Eastern brown snake</name>
    <dbReference type="NCBI Taxonomy" id="8673"/>
    <lineage>
        <taxon>Eukaryota</taxon>
        <taxon>Metazoa</taxon>
        <taxon>Chordata</taxon>
        <taxon>Craniata</taxon>
        <taxon>Vertebrata</taxon>
        <taxon>Euteleostomi</taxon>
        <taxon>Lepidosauria</taxon>
        <taxon>Squamata</taxon>
        <taxon>Bifurcata</taxon>
        <taxon>Unidentata</taxon>
        <taxon>Episquamata</taxon>
        <taxon>Toxicofera</taxon>
        <taxon>Serpentes</taxon>
        <taxon>Colubroidea</taxon>
        <taxon>Elapidae</taxon>
        <taxon>Hydrophiinae</taxon>
        <taxon>Pseudonaja</taxon>
    </lineage>
</organism>
<sequence>MALSLDREAYYHHVTRLYSNWQVRPRVRERAGGGPARRESGHGGSLPPTLNRPAAILKLSAGGGELTIRASVRNLSTN</sequence>
<evidence type="ECO:0000313" key="2">
    <source>
        <dbReference type="Ensembl" id="ENSPTXP00000022778.1"/>
    </source>
</evidence>
<proteinExistence type="predicted"/>
<dbReference type="Ensembl" id="ENSPTXT00000023479.1">
    <property type="protein sequence ID" value="ENSPTXP00000022778.1"/>
    <property type="gene ID" value="ENSPTXG00000015761.1"/>
</dbReference>
<name>A0A670ZIZ6_PSETE</name>
<feature type="compositionally biased region" description="Basic and acidic residues" evidence="1">
    <location>
        <begin position="29"/>
        <end position="41"/>
    </location>
</feature>
<protein>
    <submittedName>
        <fullName evidence="2">Uncharacterized protein</fullName>
    </submittedName>
</protein>